<keyword evidence="1" id="KW-0472">Membrane</keyword>
<dbReference type="AlphaFoldDB" id="J0MZ56"/>
<feature type="transmembrane region" description="Helical" evidence="1">
    <location>
        <begin position="6"/>
        <end position="23"/>
    </location>
</feature>
<dbReference type="Proteomes" id="UP000004177">
    <property type="component" value="Unassembled WGS sequence"/>
</dbReference>
<reference evidence="2 3" key="1">
    <citation type="journal article" date="2013" name="Pathog. Dis.">
        <title>Genome sequences of 65 Helicobacter pylori strains isolated from asymptomatic individuals and patients with gastric cancer, peptic ulcer disease, or gastritis.</title>
        <authorList>
            <person name="Blanchard T.G."/>
            <person name="Czinn S.J."/>
            <person name="Correa P."/>
            <person name="Nakazawa T."/>
            <person name="Keelan M."/>
            <person name="Morningstar L."/>
            <person name="Santana-Cruz I."/>
            <person name="Maroo A."/>
            <person name="McCracken C."/>
            <person name="Shefchek K."/>
            <person name="Daugherty S."/>
            <person name="Song Y."/>
            <person name="Fraser C.M."/>
            <person name="Fricke W.F."/>
        </authorList>
    </citation>
    <scope>NUCLEOTIDE SEQUENCE [LARGE SCALE GENOMIC DNA]</scope>
    <source>
        <strain evidence="2 3">Hp H-6</strain>
    </source>
</reference>
<keyword evidence="1" id="KW-1133">Transmembrane helix</keyword>
<gene>
    <name evidence="2" type="ORF">HPHPH6_1701</name>
</gene>
<evidence type="ECO:0000313" key="2">
    <source>
        <dbReference type="EMBL" id="EJB79575.1"/>
    </source>
</evidence>
<sequence length="82" mass="10047">MGSYFISLILFVFFSPIPKKYLIKNKKNSVKEKENKEKRKRKRKDFVLSVLENRLKNKVKNPFWIYNKNNKRNDKSKQKRNP</sequence>
<evidence type="ECO:0000256" key="1">
    <source>
        <dbReference type="SAM" id="Phobius"/>
    </source>
</evidence>
<name>J0MZ56_HELPX</name>
<proteinExistence type="predicted"/>
<dbReference type="PATRIC" id="fig|992061.3.peg.1668"/>
<comment type="caution">
    <text evidence="2">The sequence shown here is derived from an EMBL/GenBank/DDBJ whole genome shotgun (WGS) entry which is preliminary data.</text>
</comment>
<evidence type="ECO:0000313" key="3">
    <source>
        <dbReference type="Proteomes" id="UP000004177"/>
    </source>
</evidence>
<accession>J0MZ56</accession>
<protein>
    <submittedName>
        <fullName evidence="2">Uncharacterized protein</fullName>
    </submittedName>
</protein>
<dbReference type="EMBL" id="AKOZ01000010">
    <property type="protein sequence ID" value="EJB79575.1"/>
    <property type="molecule type" value="Genomic_DNA"/>
</dbReference>
<organism evidence="2 3">
    <name type="scientific">Helicobacter pylori Hp H-6</name>
    <dbReference type="NCBI Taxonomy" id="992061"/>
    <lineage>
        <taxon>Bacteria</taxon>
        <taxon>Pseudomonadati</taxon>
        <taxon>Campylobacterota</taxon>
        <taxon>Epsilonproteobacteria</taxon>
        <taxon>Campylobacterales</taxon>
        <taxon>Helicobacteraceae</taxon>
        <taxon>Helicobacter</taxon>
    </lineage>
</organism>
<keyword evidence="1" id="KW-0812">Transmembrane</keyword>